<feature type="region of interest" description="Disordered" evidence="1">
    <location>
        <begin position="403"/>
        <end position="460"/>
    </location>
</feature>
<evidence type="ECO:0008006" key="4">
    <source>
        <dbReference type="Google" id="ProtNLM"/>
    </source>
</evidence>
<sequence length="483" mass="52921">MTARLNNLEVAVATSISQATATHETTTANGAMHTPTLAVTTVDTRHVTYVRGPDGGDGGVNSSSSDSHSDDGEDDLGDSPSGSDGGGAGGGWRGRHAAPAQRHGRRKNIRDLELTPFQPSSNNSVLTWIKKVDLALEGARISGRGGWTGGELYYIVGNKLQDDAARFWAQVDLGMRPEMRTWSYLKAALKRRYGQRPDKSQAELRVNQRYLMPGETFADFAAGLRDDRGETKMSERVLLAQFIRNLPKTTRQLIRESKPKTLDKAVDKATEVDDPFDNVAQGIKNIGQEWITAQMTYPIAVGAASGHAMVVPGVGVRDSAIEMTLTTPTDPDWAIFSNPQGVWNKFTGIWDIPEGRVWNGRYWDVRPTRKRTAKPTAEKPAKKTAMAPKAEKKAIAKVKMVKAEDSEDDEVSEDKLVNAAPATRPTKRQKAKRTKATTRTTRGAEQPRQQSESQPAVRPIGQISCYACGRTGHFAKSVRTQRL</sequence>
<dbReference type="PANTHER" id="PTHR33223">
    <property type="entry name" value="CCHC-TYPE DOMAIN-CONTAINING PROTEIN"/>
    <property type="match status" value="1"/>
</dbReference>
<dbReference type="EMBL" id="JASMQC010000055">
    <property type="protein sequence ID" value="KAK1928917.1"/>
    <property type="molecule type" value="Genomic_DNA"/>
</dbReference>
<comment type="caution">
    <text evidence="2">The sequence shown here is derived from an EMBL/GenBank/DDBJ whole genome shotgun (WGS) entry which is preliminary data.</text>
</comment>
<feature type="region of interest" description="Disordered" evidence="1">
    <location>
        <begin position="48"/>
        <end position="116"/>
    </location>
</feature>
<accession>A0AAD9FZQ0</accession>
<evidence type="ECO:0000256" key="1">
    <source>
        <dbReference type="SAM" id="MobiDB-lite"/>
    </source>
</evidence>
<feature type="compositionally biased region" description="Gly residues" evidence="1">
    <location>
        <begin position="83"/>
        <end position="92"/>
    </location>
</feature>
<gene>
    <name evidence="2" type="ORF">P3T76_015557</name>
</gene>
<reference evidence="2" key="1">
    <citation type="submission" date="2023-08" db="EMBL/GenBank/DDBJ databases">
        <title>Reference Genome Resource for the Citrus Pathogen Phytophthora citrophthora.</title>
        <authorList>
            <person name="Moller H."/>
            <person name="Coetzee B."/>
            <person name="Rose L.J."/>
            <person name="Van Niekerk J.M."/>
        </authorList>
    </citation>
    <scope>NUCLEOTIDE SEQUENCE</scope>
    <source>
        <strain evidence="2">STE-U-9442</strain>
    </source>
</reference>
<evidence type="ECO:0000313" key="2">
    <source>
        <dbReference type="EMBL" id="KAK1928917.1"/>
    </source>
</evidence>
<evidence type="ECO:0000313" key="3">
    <source>
        <dbReference type="Proteomes" id="UP001259832"/>
    </source>
</evidence>
<dbReference type="AlphaFoldDB" id="A0AAD9FZQ0"/>
<dbReference type="Proteomes" id="UP001259832">
    <property type="component" value="Unassembled WGS sequence"/>
</dbReference>
<name>A0AAD9FZQ0_9STRA</name>
<feature type="compositionally biased region" description="Basic residues" evidence="1">
    <location>
        <begin position="425"/>
        <end position="436"/>
    </location>
</feature>
<proteinExistence type="predicted"/>
<protein>
    <recommendedName>
        <fullName evidence="4">CCHC-type domain-containing protein</fullName>
    </recommendedName>
</protein>
<feature type="region of interest" description="Disordered" evidence="1">
    <location>
        <begin position="369"/>
        <end position="391"/>
    </location>
</feature>
<dbReference type="PANTHER" id="PTHR33223:SF6">
    <property type="entry name" value="CCHC-TYPE DOMAIN-CONTAINING PROTEIN"/>
    <property type="match status" value="1"/>
</dbReference>
<organism evidence="2 3">
    <name type="scientific">Phytophthora citrophthora</name>
    <dbReference type="NCBI Taxonomy" id="4793"/>
    <lineage>
        <taxon>Eukaryota</taxon>
        <taxon>Sar</taxon>
        <taxon>Stramenopiles</taxon>
        <taxon>Oomycota</taxon>
        <taxon>Peronosporomycetes</taxon>
        <taxon>Peronosporales</taxon>
        <taxon>Peronosporaceae</taxon>
        <taxon>Phytophthora</taxon>
    </lineage>
</organism>
<keyword evidence="3" id="KW-1185">Reference proteome</keyword>